<protein>
    <submittedName>
        <fullName evidence="1">Uncharacterized protein</fullName>
    </submittedName>
</protein>
<dbReference type="EMBL" id="LAZR01035165">
    <property type="protein sequence ID" value="KKL28250.1"/>
    <property type="molecule type" value="Genomic_DNA"/>
</dbReference>
<comment type="caution">
    <text evidence="1">The sequence shown here is derived from an EMBL/GenBank/DDBJ whole genome shotgun (WGS) entry which is preliminary data.</text>
</comment>
<evidence type="ECO:0000313" key="1">
    <source>
        <dbReference type="EMBL" id="KKL28250.1"/>
    </source>
</evidence>
<reference evidence="1" key="1">
    <citation type="journal article" date="2015" name="Nature">
        <title>Complex archaea that bridge the gap between prokaryotes and eukaryotes.</title>
        <authorList>
            <person name="Spang A."/>
            <person name="Saw J.H."/>
            <person name="Jorgensen S.L."/>
            <person name="Zaremba-Niedzwiedzka K."/>
            <person name="Martijn J."/>
            <person name="Lind A.E."/>
            <person name="van Eijk R."/>
            <person name="Schleper C."/>
            <person name="Guy L."/>
            <person name="Ettema T.J."/>
        </authorList>
    </citation>
    <scope>NUCLEOTIDE SEQUENCE</scope>
</reference>
<sequence length="68" mass="7724">MCIIKAKAKWAKDQSGYPLTPRMEIDFADIAAKRDALHEDGLEPIKVIIELPKGDLVYGIPVEWRTEE</sequence>
<accession>A0A0F9C239</accession>
<proteinExistence type="predicted"/>
<name>A0A0F9C239_9ZZZZ</name>
<organism evidence="1">
    <name type="scientific">marine sediment metagenome</name>
    <dbReference type="NCBI Taxonomy" id="412755"/>
    <lineage>
        <taxon>unclassified sequences</taxon>
        <taxon>metagenomes</taxon>
        <taxon>ecological metagenomes</taxon>
    </lineage>
</organism>
<dbReference type="AlphaFoldDB" id="A0A0F9C239"/>
<gene>
    <name evidence="1" type="ORF">LCGC14_2377000</name>
</gene>